<dbReference type="AlphaFoldDB" id="A0A1I1YH67"/>
<dbReference type="RefSeq" id="WP_093711773.1">
    <property type="nucleotide sequence ID" value="NZ_FONG01000002.1"/>
</dbReference>
<evidence type="ECO:0000313" key="3">
    <source>
        <dbReference type="Proteomes" id="UP000199323"/>
    </source>
</evidence>
<accession>A0A1I1YH67</accession>
<keyword evidence="1" id="KW-0732">Signal</keyword>
<gene>
    <name evidence="2" type="ORF">SAMN05216251_10223</name>
</gene>
<keyword evidence="3" id="KW-1185">Reference proteome</keyword>
<proteinExistence type="predicted"/>
<feature type="signal peptide" evidence="1">
    <location>
        <begin position="1"/>
        <end position="22"/>
    </location>
</feature>
<dbReference type="PROSITE" id="PS51257">
    <property type="entry name" value="PROKAR_LIPOPROTEIN"/>
    <property type="match status" value="1"/>
</dbReference>
<dbReference type="EMBL" id="FONG01000002">
    <property type="protein sequence ID" value="SFE18672.1"/>
    <property type="molecule type" value="Genomic_DNA"/>
</dbReference>
<protein>
    <recommendedName>
        <fullName evidence="4">Lipoprotein</fullName>
    </recommendedName>
</protein>
<sequence length="225" mass="23520">MRARSALPVAALVATAALTLSACGGGSGGDGDSTISPVATATTSAAPTATSAAPSAAGAPLTVDPALALPADLRLDFDWTLPADAAQAGVLTASADFMQSMVHGVVRQNVKDATLNTYAQGAAYTYAKQYVQLHIDAKKTLTGTDHFYRPVVKLLAKNSAAQVTFCEDQSKLYSKEVATGKAHVTGADDRNYVSYQLVLSLFRPGTQLWRAQAITVKERALECKQ</sequence>
<organism evidence="2 3">
    <name type="scientific">Actinacidiphila alni</name>
    <dbReference type="NCBI Taxonomy" id="380248"/>
    <lineage>
        <taxon>Bacteria</taxon>
        <taxon>Bacillati</taxon>
        <taxon>Actinomycetota</taxon>
        <taxon>Actinomycetes</taxon>
        <taxon>Kitasatosporales</taxon>
        <taxon>Streptomycetaceae</taxon>
        <taxon>Actinacidiphila</taxon>
    </lineage>
</organism>
<evidence type="ECO:0000256" key="1">
    <source>
        <dbReference type="SAM" id="SignalP"/>
    </source>
</evidence>
<evidence type="ECO:0000313" key="2">
    <source>
        <dbReference type="EMBL" id="SFE18672.1"/>
    </source>
</evidence>
<dbReference type="STRING" id="380248.SAMN05216251_10223"/>
<feature type="chain" id="PRO_5039352759" description="Lipoprotein" evidence="1">
    <location>
        <begin position="23"/>
        <end position="225"/>
    </location>
</feature>
<dbReference type="OrthoDB" id="4306303at2"/>
<reference evidence="2 3" key="1">
    <citation type="submission" date="2016-10" db="EMBL/GenBank/DDBJ databases">
        <authorList>
            <person name="de Groot N.N."/>
        </authorList>
    </citation>
    <scope>NUCLEOTIDE SEQUENCE [LARGE SCALE GENOMIC DNA]</scope>
    <source>
        <strain evidence="2 3">CGMCC 4.3510</strain>
    </source>
</reference>
<evidence type="ECO:0008006" key="4">
    <source>
        <dbReference type="Google" id="ProtNLM"/>
    </source>
</evidence>
<name>A0A1I1YH67_9ACTN</name>
<dbReference type="Proteomes" id="UP000199323">
    <property type="component" value="Unassembled WGS sequence"/>
</dbReference>